<evidence type="ECO:0000256" key="1">
    <source>
        <dbReference type="SAM" id="Phobius"/>
    </source>
</evidence>
<reference evidence="2 3" key="1">
    <citation type="submission" date="2019-11" db="EMBL/GenBank/DDBJ databases">
        <title>Type strains purchased from KCTC, JCM and DSMZ.</title>
        <authorList>
            <person name="Lu H."/>
        </authorList>
    </citation>
    <scope>NUCLEOTIDE SEQUENCE [LARGE SCALE GENOMIC DNA]</scope>
    <source>
        <strain evidence="2 3">KCTC 42409</strain>
    </source>
</reference>
<dbReference type="EMBL" id="WNLA01000003">
    <property type="protein sequence ID" value="MTW01994.1"/>
    <property type="molecule type" value="Genomic_DNA"/>
</dbReference>
<proteinExistence type="predicted"/>
<gene>
    <name evidence="2" type="ORF">GM668_07810</name>
</gene>
<keyword evidence="1" id="KW-1133">Transmembrane helix</keyword>
<accession>A0A6L6PXW4</accession>
<feature type="transmembrane region" description="Helical" evidence="1">
    <location>
        <begin position="147"/>
        <end position="166"/>
    </location>
</feature>
<name>A0A6L6PXW4_9BURK</name>
<keyword evidence="1" id="KW-0472">Membrane</keyword>
<keyword evidence="1" id="KW-0812">Transmembrane</keyword>
<sequence>MDPATPNTDATAPPSCLLADCRLMLRYARSNAIAIPSEVTAMIAALDRVLIALGEPPVADLDPGIVAQLRKRDLPSNELNDMTLVAIKPRDSSSGTKWLQLEEAILEIHEELSRAIAPTTALTLRVSEPPPGRHRAFGGMPMMVKSAAALSFVFALLFVITAAITAKHQLTETTISKTATVGGIPPVAAHPIRPESRQ</sequence>
<comment type="caution">
    <text evidence="2">The sequence shown here is derived from an EMBL/GenBank/DDBJ whole genome shotgun (WGS) entry which is preliminary data.</text>
</comment>
<dbReference type="Proteomes" id="UP000484015">
    <property type="component" value="Unassembled WGS sequence"/>
</dbReference>
<protein>
    <submittedName>
        <fullName evidence="2">Uncharacterized protein</fullName>
    </submittedName>
</protein>
<evidence type="ECO:0000313" key="3">
    <source>
        <dbReference type="Proteomes" id="UP000484015"/>
    </source>
</evidence>
<dbReference type="RefSeq" id="WP_155438378.1">
    <property type="nucleotide sequence ID" value="NZ_WNLA01000003.1"/>
</dbReference>
<dbReference type="AlphaFoldDB" id="A0A6L6PXW4"/>
<organism evidence="2 3">
    <name type="scientific">Pseudoduganella ginsengisoli</name>
    <dbReference type="NCBI Taxonomy" id="1462440"/>
    <lineage>
        <taxon>Bacteria</taxon>
        <taxon>Pseudomonadati</taxon>
        <taxon>Pseudomonadota</taxon>
        <taxon>Betaproteobacteria</taxon>
        <taxon>Burkholderiales</taxon>
        <taxon>Oxalobacteraceae</taxon>
        <taxon>Telluria group</taxon>
        <taxon>Pseudoduganella</taxon>
    </lineage>
</organism>
<keyword evidence="3" id="KW-1185">Reference proteome</keyword>
<evidence type="ECO:0000313" key="2">
    <source>
        <dbReference type="EMBL" id="MTW01994.1"/>
    </source>
</evidence>